<keyword evidence="5" id="KW-0653">Protein transport</keyword>
<comment type="function">
    <text evidence="5">Interacts with outer membrane receptor proteins that carry out high-affinity binding and energy dependent uptake into the periplasmic space of specific substrates. It could act to transduce energy from the cytoplasmic membrane to specific energy-requiring processes in the outer membrane, resulting in the release into the periplasm of ligands bound by these outer membrane proteins.</text>
</comment>
<feature type="domain" description="TonB C-terminal" evidence="7">
    <location>
        <begin position="137"/>
        <end position="234"/>
    </location>
</feature>
<dbReference type="Proteomes" id="UP001195963">
    <property type="component" value="Unassembled WGS sequence"/>
</dbReference>
<dbReference type="PROSITE" id="PS52015">
    <property type="entry name" value="TONB_CTD"/>
    <property type="match status" value="1"/>
</dbReference>
<dbReference type="InterPro" id="IPR006260">
    <property type="entry name" value="TonB/TolA_C"/>
</dbReference>
<organism evidence="8 9">
    <name type="scientific">Shewanella nanhaiensis</name>
    <dbReference type="NCBI Taxonomy" id="2864872"/>
    <lineage>
        <taxon>Bacteria</taxon>
        <taxon>Pseudomonadati</taxon>
        <taxon>Pseudomonadota</taxon>
        <taxon>Gammaproteobacteria</taxon>
        <taxon>Alteromonadales</taxon>
        <taxon>Shewanellaceae</taxon>
        <taxon>Shewanella</taxon>
    </lineage>
</organism>
<dbReference type="Pfam" id="PF08238">
    <property type="entry name" value="Sel1"/>
    <property type="match status" value="3"/>
</dbReference>
<keyword evidence="9" id="KW-1185">Reference proteome</keyword>
<dbReference type="Pfam" id="PF03544">
    <property type="entry name" value="TonB_C"/>
    <property type="match status" value="1"/>
</dbReference>
<evidence type="ECO:0000256" key="5">
    <source>
        <dbReference type="RuleBase" id="RU362123"/>
    </source>
</evidence>
<gene>
    <name evidence="8" type="ORF">K0625_00535</name>
</gene>
<keyword evidence="5" id="KW-0997">Cell inner membrane</keyword>
<comment type="caution">
    <text evidence="8">The sequence shown here is derived from an EMBL/GenBank/DDBJ whole genome shotgun (WGS) entry which is preliminary data.</text>
</comment>
<dbReference type="SUPFAM" id="SSF74653">
    <property type="entry name" value="TolA/TonB C-terminal domain"/>
    <property type="match status" value="1"/>
</dbReference>
<reference evidence="8 9" key="1">
    <citation type="submission" date="2021-07" db="EMBL/GenBank/DDBJ databases">
        <title>Shewanella sp. nov, isolated from SCS.</title>
        <authorList>
            <person name="Cao W.R."/>
        </authorList>
    </citation>
    <scope>NUCLEOTIDE SEQUENCE [LARGE SCALE GENOMIC DNA]</scope>
    <source>
        <strain evidence="8 9">NR704-98</strain>
    </source>
</reference>
<evidence type="ECO:0000256" key="3">
    <source>
        <dbReference type="ARBA" id="ARBA00022989"/>
    </source>
</evidence>
<keyword evidence="6" id="KW-0732">Signal</keyword>
<evidence type="ECO:0000256" key="6">
    <source>
        <dbReference type="SAM" id="SignalP"/>
    </source>
</evidence>
<evidence type="ECO:0000259" key="7">
    <source>
        <dbReference type="PROSITE" id="PS52015"/>
    </source>
</evidence>
<dbReference type="InterPro" id="IPR050767">
    <property type="entry name" value="Sel1_AlgK"/>
</dbReference>
<dbReference type="PANTHER" id="PTHR11102">
    <property type="entry name" value="SEL-1-LIKE PROTEIN"/>
    <property type="match status" value="1"/>
</dbReference>
<dbReference type="InterPro" id="IPR037682">
    <property type="entry name" value="TonB_C"/>
</dbReference>
<keyword evidence="4" id="KW-0472">Membrane</keyword>
<evidence type="ECO:0000256" key="1">
    <source>
        <dbReference type="ARBA" id="ARBA00004167"/>
    </source>
</evidence>
<feature type="signal peptide" evidence="6">
    <location>
        <begin position="1"/>
        <end position="22"/>
    </location>
</feature>
<keyword evidence="5" id="KW-0813">Transport</keyword>
<dbReference type="InterPro" id="IPR011990">
    <property type="entry name" value="TPR-like_helical_dom_sf"/>
</dbReference>
<evidence type="ECO:0000256" key="2">
    <source>
        <dbReference type="ARBA" id="ARBA00022692"/>
    </source>
</evidence>
<dbReference type="PRINTS" id="PR01374">
    <property type="entry name" value="TONBPROTEIN"/>
</dbReference>
<sequence>MMKFYLSIIIFLSLVFSSNSRADLLSATLEYNKGNYLSSYQEFHRLAKLGNRDAIFNIGVMYLHGQGVEKNLTSAHSWFLLAADFGVDEARSAARLIEVEVDDQMGLDRDYQLLNQKFSYTIFSRDLQPVFSPIQYNDDKQPKRTYTLDAKYPQEAYEQGQEGWVWLDFDIDQSGAVKDVEILDSFPDNTFNRAIYNAVRRWRYEPYRVNGKAQIYRNRSLIYHFTTFKGKRYQESFASQKREYQKKINQLIDSAEQGNAIVQYYIANWMIADEHNATRLLKFHWSDDNAGSQLLLSSASNGYSNSQYRLGSSLLRGEYTQASREKGLNWILLAAQGGFIHAQYRLARELLDRQHVEFDLEKSQRWMKAAADNGHFRAIRDLVNQGIDAKEFTSSLHYLKLGLEQDDSHPDLLLAQAKIFKHQGQHALAVKKAQQALKEAKDRGWYTQELSQYLQSLN</sequence>
<keyword evidence="5" id="KW-0735">Signal-anchor</keyword>
<dbReference type="Gene3D" id="3.30.2420.10">
    <property type="entry name" value="TonB"/>
    <property type="match status" value="1"/>
</dbReference>
<dbReference type="SMART" id="SM00671">
    <property type="entry name" value="SEL1"/>
    <property type="match status" value="3"/>
</dbReference>
<comment type="subcellular location">
    <subcellularLocation>
        <location evidence="5">Cell inner membrane</location>
        <topology evidence="5">Single-pass membrane protein</topology>
        <orientation evidence="5">Periplasmic side</orientation>
    </subcellularLocation>
    <subcellularLocation>
        <location evidence="1">Membrane</location>
        <topology evidence="1">Single-pass membrane protein</topology>
    </subcellularLocation>
</comment>
<protein>
    <recommendedName>
        <fullName evidence="5">Protein TonB</fullName>
    </recommendedName>
</protein>
<keyword evidence="3" id="KW-1133">Transmembrane helix</keyword>
<name>A0ABS7DXI8_9GAMM</name>
<feature type="chain" id="PRO_5045837606" description="Protein TonB" evidence="6">
    <location>
        <begin position="23"/>
        <end position="458"/>
    </location>
</feature>
<evidence type="ECO:0000313" key="8">
    <source>
        <dbReference type="EMBL" id="MBW8182137.1"/>
    </source>
</evidence>
<proteinExistence type="inferred from homology"/>
<dbReference type="Gene3D" id="1.25.40.10">
    <property type="entry name" value="Tetratricopeptide repeat domain"/>
    <property type="match status" value="2"/>
</dbReference>
<dbReference type="InterPro" id="IPR003538">
    <property type="entry name" value="TonB"/>
</dbReference>
<keyword evidence="2" id="KW-0812">Transmembrane</keyword>
<dbReference type="NCBIfam" id="TIGR01352">
    <property type="entry name" value="tonB_Cterm"/>
    <property type="match status" value="1"/>
</dbReference>
<accession>A0ABS7DXI8</accession>
<evidence type="ECO:0000313" key="9">
    <source>
        <dbReference type="Proteomes" id="UP001195963"/>
    </source>
</evidence>
<dbReference type="PANTHER" id="PTHR11102:SF160">
    <property type="entry name" value="ERAD-ASSOCIATED E3 UBIQUITIN-PROTEIN LIGASE COMPONENT HRD3"/>
    <property type="match status" value="1"/>
</dbReference>
<keyword evidence="5" id="KW-1003">Cell membrane</keyword>
<dbReference type="SUPFAM" id="SSF81901">
    <property type="entry name" value="HCP-like"/>
    <property type="match status" value="2"/>
</dbReference>
<dbReference type="InterPro" id="IPR006597">
    <property type="entry name" value="Sel1-like"/>
</dbReference>
<evidence type="ECO:0000256" key="4">
    <source>
        <dbReference type="ARBA" id="ARBA00023136"/>
    </source>
</evidence>
<comment type="similarity">
    <text evidence="5">Belongs to the TonB family.</text>
</comment>
<dbReference type="EMBL" id="JAHZST010000001">
    <property type="protein sequence ID" value="MBW8182137.1"/>
    <property type="molecule type" value="Genomic_DNA"/>
</dbReference>